<dbReference type="InterPro" id="IPR045154">
    <property type="entry name" value="PCF11-like"/>
</dbReference>
<dbReference type="PANTHER" id="PTHR15921:SF3">
    <property type="entry name" value="PRE-MRNA CLEAVAGE COMPLEX 2 PROTEIN PCF11"/>
    <property type="match status" value="1"/>
</dbReference>
<dbReference type="InterPro" id="IPR047415">
    <property type="entry name" value="Pcf11_CID"/>
</dbReference>
<dbReference type="InterPro" id="IPR006569">
    <property type="entry name" value="CID_dom"/>
</dbReference>
<dbReference type="SUPFAM" id="SSF48464">
    <property type="entry name" value="ENTH/VHS domain"/>
    <property type="match status" value="1"/>
</dbReference>
<protein>
    <recommendedName>
        <fullName evidence="2">CID domain-containing protein</fullName>
    </recommendedName>
</protein>
<feature type="compositionally biased region" description="Basic and acidic residues" evidence="1">
    <location>
        <begin position="515"/>
        <end position="525"/>
    </location>
</feature>
<evidence type="ECO:0000256" key="1">
    <source>
        <dbReference type="SAM" id="MobiDB-lite"/>
    </source>
</evidence>
<dbReference type="GO" id="GO:0031124">
    <property type="term" value="P:mRNA 3'-end processing"/>
    <property type="evidence" value="ECO:0007669"/>
    <property type="project" value="InterPro"/>
</dbReference>
<organism evidence="3 4">
    <name type="scientific">Candidozyma pseudohaemuli</name>
    <dbReference type="NCBI Taxonomy" id="418784"/>
    <lineage>
        <taxon>Eukaryota</taxon>
        <taxon>Fungi</taxon>
        <taxon>Dikarya</taxon>
        <taxon>Ascomycota</taxon>
        <taxon>Saccharomycotina</taxon>
        <taxon>Pichiomycetes</taxon>
        <taxon>Metschnikowiaceae</taxon>
        <taxon>Candidozyma</taxon>
    </lineage>
</organism>
<dbReference type="VEuPathDB" id="FungiDB:C7M61_002084"/>
<feature type="domain" description="CID" evidence="2">
    <location>
        <begin position="3"/>
        <end position="140"/>
    </location>
</feature>
<keyword evidence="4" id="KW-1185">Reference proteome</keyword>
<dbReference type="GO" id="GO:0003729">
    <property type="term" value="F:mRNA binding"/>
    <property type="evidence" value="ECO:0007669"/>
    <property type="project" value="InterPro"/>
</dbReference>
<dbReference type="AlphaFoldDB" id="A0A2P7YU33"/>
<gene>
    <name evidence="3" type="ORF">C7M61_002084</name>
</gene>
<evidence type="ECO:0000313" key="4">
    <source>
        <dbReference type="Proteomes" id="UP000241107"/>
    </source>
</evidence>
<dbReference type="OrthoDB" id="2129491at2759"/>
<dbReference type="Pfam" id="PF11526">
    <property type="entry name" value="Pfc11_Clp1_ID"/>
    <property type="match status" value="1"/>
</dbReference>
<dbReference type="FunFam" id="1.25.40.90:FF:000016">
    <property type="entry name" value="mRNA cleavage factor complex component Pcf11"/>
    <property type="match status" value="1"/>
</dbReference>
<dbReference type="InterPro" id="IPR021605">
    <property type="entry name" value="Pcf11_Clp1-ID"/>
</dbReference>
<name>A0A2P7YU33_9ASCO</name>
<dbReference type="PROSITE" id="PS51391">
    <property type="entry name" value="CID"/>
    <property type="match status" value="1"/>
</dbReference>
<feature type="region of interest" description="Disordered" evidence="1">
    <location>
        <begin position="506"/>
        <end position="525"/>
    </location>
</feature>
<dbReference type="GeneID" id="36565473"/>
<dbReference type="GO" id="GO:0005849">
    <property type="term" value="C:mRNA cleavage factor complex"/>
    <property type="evidence" value="ECO:0007669"/>
    <property type="project" value="InterPro"/>
</dbReference>
<dbReference type="Proteomes" id="UP000241107">
    <property type="component" value="Unassembled WGS sequence"/>
</dbReference>
<dbReference type="Pfam" id="PF21936">
    <property type="entry name" value="Pcf11_C"/>
    <property type="match status" value="1"/>
</dbReference>
<dbReference type="STRING" id="418784.A0A2P7YU33"/>
<dbReference type="GO" id="GO:0000993">
    <property type="term" value="F:RNA polymerase II complex binding"/>
    <property type="evidence" value="ECO:0007669"/>
    <property type="project" value="InterPro"/>
</dbReference>
<reference evidence="3 4" key="1">
    <citation type="submission" date="2018-03" db="EMBL/GenBank/DDBJ databases">
        <title>Candida pseudohaemulonii genome assembly and annotation.</title>
        <authorList>
            <person name="Munoz J.F."/>
            <person name="Gade L.G."/>
            <person name="Chow N.A."/>
            <person name="Litvintseva A.P."/>
            <person name="Loparev V.N."/>
            <person name="Cuomo C.A."/>
        </authorList>
    </citation>
    <scope>NUCLEOTIDE SEQUENCE [LARGE SCALE GENOMIC DNA]</scope>
    <source>
        <strain evidence="3 4">B12108</strain>
    </source>
</reference>
<evidence type="ECO:0000313" key="3">
    <source>
        <dbReference type="EMBL" id="PSK39469.1"/>
    </source>
</evidence>
<accession>A0A2P7YU33</accession>
<comment type="caution">
    <text evidence="3">The sequence shown here is derived from an EMBL/GenBank/DDBJ whole genome shotgun (WGS) entry which is preliminary data.</text>
</comment>
<proteinExistence type="predicted"/>
<dbReference type="InterPro" id="IPR008942">
    <property type="entry name" value="ENTH_VHS"/>
</dbReference>
<dbReference type="PANTHER" id="PTHR15921">
    <property type="entry name" value="PRE-MRNA CLEAVAGE COMPLEX II"/>
    <property type="match status" value="1"/>
</dbReference>
<dbReference type="SMART" id="SM00582">
    <property type="entry name" value="RPR"/>
    <property type="match status" value="1"/>
</dbReference>
<evidence type="ECO:0000259" key="2">
    <source>
        <dbReference type="PROSITE" id="PS51391"/>
    </source>
</evidence>
<dbReference type="CDD" id="cd16982">
    <property type="entry name" value="CID_Pcf11"/>
    <property type="match status" value="1"/>
</dbReference>
<dbReference type="RefSeq" id="XP_024714606.1">
    <property type="nucleotide sequence ID" value="XM_024857470.1"/>
</dbReference>
<dbReference type="EMBL" id="PYFQ01000003">
    <property type="protein sequence ID" value="PSK39469.1"/>
    <property type="molecule type" value="Genomic_DNA"/>
</dbReference>
<dbReference type="Pfam" id="PF04818">
    <property type="entry name" value="CID"/>
    <property type="match status" value="1"/>
</dbReference>
<dbReference type="GO" id="GO:0006369">
    <property type="term" value="P:termination of RNA polymerase II transcription"/>
    <property type="evidence" value="ECO:0007669"/>
    <property type="project" value="InterPro"/>
</dbReference>
<dbReference type="InterPro" id="IPR054127">
    <property type="entry name" value="Pcf11_C"/>
</dbReference>
<sequence length="525" mass="59247">MLWDPAIVEDYEASIKELTFNSRPIIETLTTIAQENTDAAEGILNVITARIYKCIPEQKLFAMYLLDLICKIVGQPYNLIVGPEIFKLFSHVYVLVSDHTRGKLVKMYELWKVTRTKNAGGPLFPPEELEKIGNFLQQAGYRKPEVPAVSATDLIADIDMLLPIMKNKLVNNPRDTSLNDRANALLELKILLQSQALKPNDLLGIQEKLSSMKQAEVYTASSTPKIPDTPAVPTKVPGPFVPETGMPGKAEALFADLLASGLVKMEQSLKAGSKPVYELVMPKEKYEPSSASDGMSTSALEQLLMDANNPGRSVYEQAQFKELLKISKKLQKTESFGQSLQNFVNHNKLDMSTIQLLYDAKALKCAQCGKRFTDDEVGNKRKRIHLDWHFRINKKLANYKTNIQSRNWYLDDFEWVKFKDDELLEFGDAGENKEAAKKPEQKEEERVYVVIPSNENITNNICTICREQIKPTYDEGLGEWIWDGCVYAAGGKASKKIVHASCWQETAKKRSSNGTDDRKIKREKT</sequence>
<dbReference type="GO" id="GO:0005737">
    <property type="term" value="C:cytoplasm"/>
    <property type="evidence" value="ECO:0007669"/>
    <property type="project" value="TreeGrafter"/>
</dbReference>
<dbReference type="Gene3D" id="1.25.40.90">
    <property type="match status" value="1"/>
</dbReference>